<dbReference type="EMBL" id="SZYD01000008">
    <property type="protein sequence ID" value="KAD5507483.1"/>
    <property type="molecule type" value="Genomic_DNA"/>
</dbReference>
<keyword evidence="2" id="KW-1185">Reference proteome</keyword>
<comment type="caution">
    <text evidence="1">The sequence shown here is derived from an EMBL/GenBank/DDBJ whole genome shotgun (WGS) entry which is preliminary data.</text>
</comment>
<protein>
    <submittedName>
        <fullName evidence="1">Uncharacterized protein</fullName>
    </submittedName>
</protein>
<sequence length="137" mass="15142">MNTKLVLGQTLFSAFSFSDFEALSRWSSNSRLRSVAGADVRSTTSIDLDFAVDREKLRPIGSWNARNPFLPSEGRSYSSEATLFPKDNSLLLKAVQDNCFGRSTLGRNSTQKLPKRKASSASSLTKTFATLSDKDYC</sequence>
<gene>
    <name evidence="1" type="ORF">E3N88_15186</name>
</gene>
<evidence type="ECO:0000313" key="2">
    <source>
        <dbReference type="Proteomes" id="UP000326396"/>
    </source>
</evidence>
<organism evidence="1 2">
    <name type="scientific">Mikania micrantha</name>
    <name type="common">bitter vine</name>
    <dbReference type="NCBI Taxonomy" id="192012"/>
    <lineage>
        <taxon>Eukaryota</taxon>
        <taxon>Viridiplantae</taxon>
        <taxon>Streptophyta</taxon>
        <taxon>Embryophyta</taxon>
        <taxon>Tracheophyta</taxon>
        <taxon>Spermatophyta</taxon>
        <taxon>Magnoliopsida</taxon>
        <taxon>eudicotyledons</taxon>
        <taxon>Gunneridae</taxon>
        <taxon>Pentapetalae</taxon>
        <taxon>asterids</taxon>
        <taxon>campanulids</taxon>
        <taxon>Asterales</taxon>
        <taxon>Asteraceae</taxon>
        <taxon>Asteroideae</taxon>
        <taxon>Heliantheae alliance</taxon>
        <taxon>Eupatorieae</taxon>
        <taxon>Mikania</taxon>
    </lineage>
</organism>
<dbReference type="AlphaFoldDB" id="A0A5N6NXH5"/>
<dbReference type="Proteomes" id="UP000326396">
    <property type="component" value="Linkage Group LG16"/>
</dbReference>
<reference evidence="1 2" key="1">
    <citation type="submission" date="2019-05" db="EMBL/GenBank/DDBJ databases">
        <title>Mikania micrantha, genome provides insights into the molecular mechanism of rapid growth.</title>
        <authorList>
            <person name="Liu B."/>
        </authorList>
    </citation>
    <scope>NUCLEOTIDE SEQUENCE [LARGE SCALE GENOMIC DNA]</scope>
    <source>
        <strain evidence="1">NLD-2019</strain>
        <tissue evidence="1">Leaf</tissue>
    </source>
</reference>
<name>A0A5N6NXH5_9ASTR</name>
<evidence type="ECO:0000313" key="1">
    <source>
        <dbReference type="EMBL" id="KAD5507483.1"/>
    </source>
</evidence>
<accession>A0A5N6NXH5</accession>
<proteinExistence type="predicted"/>